<evidence type="ECO:0000259" key="2">
    <source>
        <dbReference type="PROSITE" id="PS50878"/>
    </source>
</evidence>
<dbReference type="AlphaFoldDB" id="A0A8R1E5J4"/>
<feature type="compositionally biased region" description="Low complexity" evidence="1">
    <location>
        <begin position="84"/>
        <end position="98"/>
    </location>
</feature>
<feature type="compositionally biased region" description="Polar residues" evidence="1">
    <location>
        <begin position="101"/>
        <end position="114"/>
    </location>
</feature>
<evidence type="ECO:0000313" key="4">
    <source>
        <dbReference type="Proteomes" id="UP000005237"/>
    </source>
</evidence>
<dbReference type="PROSITE" id="PS50878">
    <property type="entry name" value="RT_POL"/>
    <property type="match status" value="1"/>
</dbReference>
<dbReference type="Proteomes" id="UP000005237">
    <property type="component" value="Unassembled WGS sequence"/>
</dbReference>
<feature type="compositionally biased region" description="Basic residues" evidence="1">
    <location>
        <begin position="129"/>
        <end position="138"/>
    </location>
</feature>
<reference evidence="4" key="1">
    <citation type="submission" date="2010-08" db="EMBL/GenBank/DDBJ databases">
        <authorList>
            <consortium name="Caenorhabditis japonica Sequencing Consortium"/>
            <person name="Wilson R.K."/>
        </authorList>
    </citation>
    <scope>NUCLEOTIDE SEQUENCE [LARGE SCALE GENOMIC DNA]</scope>
    <source>
        <strain evidence="4">DF5081</strain>
    </source>
</reference>
<feature type="domain" description="Reverse transcriptase" evidence="2">
    <location>
        <begin position="1"/>
        <end position="93"/>
    </location>
</feature>
<feature type="region of interest" description="Disordered" evidence="1">
    <location>
        <begin position="81"/>
        <end position="138"/>
    </location>
</feature>
<proteinExistence type="predicted"/>
<evidence type="ECO:0000256" key="1">
    <source>
        <dbReference type="SAM" id="MobiDB-lite"/>
    </source>
</evidence>
<dbReference type="EnsemblMetazoa" id="CJA22570.1">
    <property type="protein sequence ID" value="CJA22570.1"/>
    <property type="gene ID" value="WBGene00178142"/>
</dbReference>
<keyword evidence="4" id="KW-1185">Reference proteome</keyword>
<protein>
    <submittedName>
        <fullName evidence="3">Reverse transcriptase domain-containing protein</fullName>
    </submittedName>
</protein>
<sequence>MAQCGVPQGAVLSPILFGIYVNEIPSKLPMGVHCKQINDCEEDYGIIEDEEVAENSPIDSDLGPNYEMGDLNNVEEDDMEFEEFGSSLPGPSFSFGAGDSNDATPNKILRSQQRISKRVVKSDISAPATRRRRVNKEN</sequence>
<organism evidence="3 4">
    <name type="scientific">Caenorhabditis japonica</name>
    <dbReference type="NCBI Taxonomy" id="281687"/>
    <lineage>
        <taxon>Eukaryota</taxon>
        <taxon>Metazoa</taxon>
        <taxon>Ecdysozoa</taxon>
        <taxon>Nematoda</taxon>
        <taxon>Chromadorea</taxon>
        <taxon>Rhabditida</taxon>
        <taxon>Rhabditina</taxon>
        <taxon>Rhabditomorpha</taxon>
        <taxon>Rhabditoidea</taxon>
        <taxon>Rhabditidae</taxon>
        <taxon>Peloderinae</taxon>
        <taxon>Caenorhabditis</taxon>
    </lineage>
</organism>
<dbReference type="InterPro" id="IPR000477">
    <property type="entry name" value="RT_dom"/>
</dbReference>
<name>A0A8R1E5J4_CAEJA</name>
<accession>A0A8R1E5J4</accession>
<evidence type="ECO:0000313" key="3">
    <source>
        <dbReference type="EnsemblMetazoa" id="CJA22570.1"/>
    </source>
</evidence>
<reference evidence="3" key="2">
    <citation type="submission" date="2022-06" db="UniProtKB">
        <authorList>
            <consortium name="EnsemblMetazoa"/>
        </authorList>
    </citation>
    <scope>IDENTIFICATION</scope>
    <source>
        <strain evidence="3">DF5081</strain>
    </source>
</reference>